<dbReference type="Proteomes" id="UP000254502">
    <property type="component" value="Unassembled WGS sequence"/>
</dbReference>
<sequence>MGCRTLKSIFHEHNESKMKDEYTKRFNSLASFNTNINIIPMENGKKVKDVEYPLFFMVTKNLSKKQELISINSRKIDRALNSLPYAAREQYFNDLLIDELQSTNEIENVFSTKQEIAHALNNQASEFLKFRGLVDQYKEIELNKKIKVDNVRDIRAIYDKLVSNEINEQDKLDGELFRKNFVGVHDGSTNKYIHVGLQPETKIVEYIGEMLTFFKIF</sequence>
<evidence type="ECO:0000313" key="2">
    <source>
        <dbReference type="Proteomes" id="UP000254502"/>
    </source>
</evidence>
<dbReference type="Gene3D" id="1.10.3290.10">
    <property type="entry name" value="Fido-like domain"/>
    <property type="match status" value="1"/>
</dbReference>
<organism evidence="1 2">
    <name type="scientific">Staphylococcus aureus</name>
    <dbReference type="NCBI Taxonomy" id="1280"/>
    <lineage>
        <taxon>Bacteria</taxon>
        <taxon>Bacillati</taxon>
        <taxon>Bacillota</taxon>
        <taxon>Bacilli</taxon>
        <taxon>Bacillales</taxon>
        <taxon>Staphylococcaceae</taxon>
        <taxon>Staphylococcus</taxon>
    </lineage>
</organism>
<name>A0A380E270_STAAU</name>
<accession>A0A380E270</accession>
<dbReference type="AlphaFoldDB" id="A0A380E270"/>
<reference evidence="1 2" key="1">
    <citation type="submission" date="2018-06" db="EMBL/GenBank/DDBJ databases">
        <authorList>
            <consortium name="Pathogen Informatics"/>
            <person name="Doyle S."/>
        </authorList>
    </citation>
    <scope>NUCLEOTIDE SEQUENCE [LARGE SCALE GENOMIC DNA]</scope>
    <source>
        <strain evidence="1 2">NCTC5664</strain>
    </source>
</reference>
<dbReference type="EMBL" id="UHAQ01000004">
    <property type="protein sequence ID" value="SUK94858.1"/>
    <property type="molecule type" value="Genomic_DNA"/>
</dbReference>
<gene>
    <name evidence="1" type="ORF">NCTC5664_03559</name>
</gene>
<evidence type="ECO:0000313" key="1">
    <source>
        <dbReference type="EMBL" id="SUK94858.1"/>
    </source>
</evidence>
<proteinExistence type="predicted"/>
<dbReference type="InterPro" id="IPR036597">
    <property type="entry name" value="Fido-like_dom_sf"/>
</dbReference>
<protein>
    <submittedName>
        <fullName evidence="1">Fic/DOC family protein</fullName>
    </submittedName>
</protein>